<evidence type="ECO:0000313" key="3">
    <source>
        <dbReference type="Proteomes" id="UP000255233"/>
    </source>
</evidence>
<reference evidence="2 3" key="1">
    <citation type="submission" date="2018-06" db="EMBL/GenBank/DDBJ databases">
        <authorList>
            <consortium name="Pathogen Informatics"/>
            <person name="Doyle S."/>
        </authorList>
    </citation>
    <scope>NUCLEOTIDE SEQUENCE [LARGE SCALE GENOMIC DNA]</scope>
    <source>
        <strain evidence="2 3">NCTC11190</strain>
    </source>
</reference>
<dbReference type="RefSeq" id="WP_027290693.1">
    <property type="nucleotide sequence ID" value="NZ_CANTWR010000016.1"/>
</dbReference>
<dbReference type="Gene3D" id="2.60.120.890">
    <property type="entry name" value="BT2081, beta-jelly-roll domain"/>
    <property type="match status" value="1"/>
</dbReference>
<evidence type="ECO:0000313" key="2">
    <source>
        <dbReference type="EMBL" id="SUE33299.1"/>
    </source>
</evidence>
<accession>A0A379MRA8</accession>
<organism evidence="2 3">
    <name type="scientific">Rikenella microfusus</name>
    <dbReference type="NCBI Taxonomy" id="28139"/>
    <lineage>
        <taxon>Bacteria</taxon>
        <taxon>Pseudomonadati</taxon>
        <taxon>Bacteroidota</taxon>
        <taxon>Bacteroidia</taxon>
        <taxon>Bacteroidales</taxon>
        <taxon>Rikenellaceae</taxon>
        <taxon>Rikenella</taxon>
    </lineage>
</organism>
<sequence length="321" mass="35369">MNRIFTALMVAAGLGTTALPASGQKTVNIAFGDFDRWTVREIKESGVIGGNVRYLYEIAPGDTIKGDAPYRRNPKSPWRTSNVMAKVSGITKCSATVFPERRGDGFCARLDTKMETVKVLGIVNISVLASGSIFFGEMLEPIKDTKNPLAKLNHGVPFTDRPTALVLDYKFRTDGSANRIKATGFSAQKTVPGQDYADVLLLLQKRWEDADGNVYAQRVGTANERFGKNTPEWIDGHAIPVLYGDITGNPAFRPQMGLVPDERAYWCRNSKGRMVPIHETGWAPEGERPTHMILQMSSSYDGAYVGTVGNSLWVDNVKLQY</sequence>
<dbReference type="AlphaFoldDB" id="A0A379MRA8"/>
<dbReference type="OrthoDB" id="1007466at2"/>
<name>A0A379MRA8_9BACT</name>
<proteinExistence type="predicted"/>
<dbReference type="EMBL" id="UGVL01000001">
    <property type="protein sequence ID" value="SUE33299.1"/>
    <property type="molecule type" value="Genomic_DNA"/>
</dbReference>
<evidence type="ECO:0000259" key="1">
    <source>
        <dbReference type="Pfam" id="PF13201"/>
    </source>
</evidence>
<protein>
    <recommendedName>
        <fullName evidence="1">Putative carbohydrate metabolism domain-containing protein</fullName>
    </recommendedName>
</protein>
<dbReference type="InterPro" id="IPR025112">
    <property type="entry name" value="PCMD"/>
</dbReference>
<keyword evidence="3" id="KW-1185">Reference proteome</keyword>
<dbReference type="STRING" id="880526.GCA_000427365_00939"/>
<dbReference type="InterPro" id="IPR038653">
    <property type="entry name" value="Put_CMD_sf"/>
</dbReference>
<gene>
    <name evidence="2" type="ORF">NCTC11190_00506</name>
</gene>
<dbReference type="Proteomes" id="UP000255233">
    <property type="component" value="Unassembled WGS sequence"/>
</dbReference>
<feature type="domain" description="Putative carbohydrate metabolism" evidence="1">
    <location>
        <begin position="75"/>
        <end position="176"/>
    </location>
</feature>
<dbReference type="Pfam" id="PF13201">
    <property type="entry name" value="PCMD"/>
    <property type="match status" value="1"/>
</dbReference>